<evidence type="ECO:0000256" key="11">
    <source>
        <dbReference type="ARBA" id="ARBA00023098"/>
    </source>
</evidence>
<sequence>MEKKQSYNNTELMKCADGVFGSEVGKLPLPPMLMVDRIKKITDDGGKFNKGMILAEMDVNPKKWFFDCHFKDDPVMPGCLGLDALWQLTGFFLSWMGGIGKGRALGCGEVKFKGQIRPHHKKVTYRLDIKKIITKPIWMGLTDATVEVADRTIYFAKNVQVGLFENLVYPPPPGETEPF</sequence>
<evidence type="ECO:0000256" key="4">
    <source>
        <dbReference type="ARBA" id="ARBA00006714"/>
    </source>
</evidence>
<keyword evidence="8" id="KW-0963">Cytoplasm</keyword>
<evidence type="ECO:0000256" key="3">
    <source>
        <dbReference type="ARBA" id="ARBA00005194"/>
    </source>
</evidence>
<dbReference type="InterPro" id="IPR029069">
    <property type="entry name" value="HotDog_dom_sf"/>
</dbReference>
<dbReference type="InterPro" id="IPR013114">
    <property type="entry name" value="FabA_FabZ"/>
</dbReference>
<dbReference type="NCBIfam" id="NF003509">
    <property type="entry name" value="PRK05174.1"/>
    <property type="match status" value="1"/>
</dbReference>
<keyword evidence="9" id="KW-0444">Lipid biosynthesis</keyword>
<dbReference type="SUPFAM" id="SSF54637">
    <property type="entry name" value="Thioesterase/thiol ester dehydrase-isomerase"/>
    <property type="match status" value="1"/>
</dbReference>
<keyword evidence="12" id="KW-0275">Fatty acid biosynthesis</keyword>
<dbReference type="GO" id="GO:0005737">
    <property type="term" value="C:cytoplasm"/>
    <property type="evidence" value="ECO:0007669"/>
    <property type="project" value="UniProtKB-SubCell"/>
</dbReference>
<evidence type="ECO:0000256" key="9">
    <source>
        <dbReference type="ARBA" id="ARBA00022516"/>
    </source>
</evidence>
<comment type="catalytic activity">
    <reaction evidence="1">
        <text>a (3R)-hydroxyacyl-[ACP] = a (2E)-enoyl-[ACP] + H2O</text>
        <dbReference type="Rhea" id="RHEA:13097"/>
        <dbReference type="Rhea" id="RHEA-COMP:9925"/>
        <dbReference type="Rhea" id="RHEA-COMP:9945"/>
        <dbReference type="ChEBI" id="CHEBI:15377"/>
        <dbReference type="ChEBI" id="CHEBI:78784"/>
        <dbReference type="ChEBI" id="CHEBI:78827"/>
        <dbReference type="EC" id="4.2.1.59"/>
    </reaction>
</comment>
<evidence type="ECO:0000256" key="10">
    <source>
        <dbReference type="ARBA" id="ARBA00022832"/>
    </source>
</evidence>
<comment type="subunit">
    <text evidence="5">Homodimer.</text>
</comment>
<gene>
    <name evidence="18" type="ORF">METZ01_LOCUS54544</name>
</gene>
<dbReference type="AlphaFoldDB" id="A0A381SC89"/>
<dbReference type="Pfam" id="PF07977">
    <property type="entry name" value="FabA"/>
    <property type="match status" value="1"/>
</dbReference>
<keyword evidence="14" id="KW-0456">Lyase</keyword>
<dbReference type="GO" id="GO:0034017">
    <property type="term" value="F:trans-2-decenoyl-acyl-carrier-protein isomerase activity"/>
    <property type="evidence" value="ECO:0007669"/>
    <property type="project" value="UniProtKB-EC"/>
</dbReference>
<dbReference type="GO" id="GO:0019171">
    <property type="term" value="F:(3R)-hydroxyacyl-[acyl-carrier-protein] dehydratase activity"/>
    <property type="evidence" value="ECO:0007669"/>
    <property type="project" value="UniProtKB-EC"/>
</dbReference>
<proteinExistence type="inferred from homology"/>
<keyword evidence="13" id="KW-0413">Isomerase</keyword>
<evidence type="ECO:0000256" key="5">
    <source>
        <dbReference type="ARBA" id="ARBA00011738"/>
    </source>
</evidence>
<dbReference type="GO" id="GO:0006633">
    <property type="term" value="P:fatty acid biosynthetic process"/>
    <property type="evidence" value="ECO:0007669"/>
    <property type="project" value="UniProtKB-UniPathway"/>
</dbReference>
<protein>
    <recommendedName>
        <fullName evidence="7">3-hydroxydecanoyl-[acyl-carrier-protein] dehydratase</fullName>
        <ecNumber evidence="6">5.3.3.14</ecNumber>
    </recommendedName>
    <alternativeName>
        <fullName evidence="16">3-hydroxyacyl-[acyl-carrier-protein] dehydratase FabA</fullName>
    </alternativeName>
    <alternativeName>
        <fullName evidence="17">Beta-hydroxydecanoyl thioester dehydrase</fullName>
    </alternativeName>
    <alternativeName>
        <fullName evidence="15">Trans-2-decenoyl-[acyl-carrier-protein] isomerase</fullName>
    </alternativeName>
</protein>
<evidence type="ECO:0000256" key="14">
    <source>
        <dbReference type="ARBA" id="ARBA00023239"/>
    </source>
</evidence>
<evidence type="ECO:0000256" key="8">
    <source>
        <dbReference type="ARBA" id="ARBA00022490"/>
    </source>
</evidence>
<dbReference type="UniPathway" id="UPA00094"/>
<keyword evidence="10" id="KW-0276">Fatty acid metabolism</keyword>
<reference evidence="18" key="1">
    <citation type="submission" date="2018-05" db="EMBL/GenBank/DDBJ databases">
        <authorList>
            <person name="Lanie J.A."/>
            <person name="Ng W.-L."/>
            <person name="Kazmierczak K.M."/>
            <person name="Andrzejewski T.M."/>
            <person name="Davidsen T.M."/>
            <person name="Wayne K.J."/>
            <person name="Tettelin H."/>
            <person name="Glass J.I."/>
            <person name="Rusch D."/>
            <person name="Podicherti R."/>
            <person name="Tsui H.-C.T."/>
            <person name="Winkler M.E."/>
        </authorList>
    </citation>
    <scope>NUCLEOTIDE SEQUENCE</scope>
</reference>
<evidence type="ECO:0000256" key="16">
    <source>
        <dbReference type="ARBA" id="ARBA00032302"/>
    </source>
</evidence>
<organism evidence="18">
    <name type="scientific">marine metagenome</name>
    <dbReference type="NCBI Taxonomy" id="408172"/>
    <lineage>
        <taxon>unclassified sequences</taxon>
        <taxon>metagenomes</taxon>
        <taxon>ecological metagenomes</taxon>
    </lineage>
</organism>
<evidence type="ECO:0000256" key="2">
    <source>
        <dbReference type="ARBA" id="ARBA00004496"/>
    </source>
</evidence>
<dbReference type="EMBL" id="UINC01002929">
    <property type="protein sequence ID" value="SVA01690.1"/>
    <property type="molecule type" value="Genomic_DNA"/>
</dbReference>
<evidence type="ECO:0000256" key="7">
    <source>
        <dbReference type="ARBA" id="ARBA00017810"/>
    </source>
</evidence>
<accession>A0A381SC89</accession>
<comment type="subcellular location">
    <subcellularLocation>
        <location evidence="2">Cytoplasm</location>
    </subcellularLocation>
</comment>
<comment type="pathway">
    <text evidence="3">Lipid metabolism; fatty acid biosynthesis.</text>
</comment>
<evidence type="ECO:0000256" key="17">
    <source>
        <dbReference type="ARBA" id="ARBA00032821"/>
    </source>
</evidence>
<dbReference type="PANTHER" id="PTHR30272">
    <property type="entry name" value="3-HYDROXYACYL-[ACYL-CARRIER-PROTEIN] DEHYDRATASE"/>
    <property type="match status" value="1"/>
</dbReference>
<evidence type="ECO:0000256" key="13">
    <source>
        <dbReference type="ARBA" id="ARBA00023235"/>
    </source>
</evidence>
<evidence type="ECO:0000256" key="6">
    <source>
        <dbReference type="ARBA" id="ARBA00012677"/>
    </source>
</evidence>
<evidence type="ECO:0000256" key="1">
    <source>
        <dbReference type="ARBA" id="ARBA00001055"/>
    </source>
</evidence>
<evidence type="ECO:0000256" key="15">
    <source>
        <dbReference type="ARBA" id="ARBA00031656"/>
    </source>
</evidence>
<dbReference type="PANTHER" id="PTHR30272:SF8">
    <property type="entry name" value="3-HYDROXYDECANOYL-[ACYL-CARRIER-PROTEIN] DEHYDRATASE"/>
    <property type="match status" value="1"/>
</dbReference>
<dbReference type="NCBIfam" id="TIGR01749">
    <property type="entry name" value="fabA"/>
    <property type="match status" value="1"/>
</dbReference>
<evidence type="ECO:0000256" key="12">
    <source>
        <dbReference type="ARBA" id="ARBA00023160"/>
    </source>
</evidence>
<evidence type="ECO:0000313" key="18">
    <source>
        <dbReference type="EMBL" id="SVA01690.1"/>
    </source>
</evidence>
<keyword evidence="11" id="KW-0443">Lipid metabolism</keyword>
<dbReference type="EC" id="5.3.3.14" evidence="6"/>
<name>A0A381SC89_9ZZZZ</name>
<dbReference type="InterPro" id="IPR010083">
    <property type="entry name" value="FabA"/>
</dbReference>
<dbReference type="Gene3D" id="3.10.129.10">
    <property type="entry name" value="Hotdog Thioesterase"/>
    <property type="match status" value="1"/>
</dbReference>
<comment type="similarity">
    <text evidence="4">Belongs to the thioester dehydratase family. FabA subfamily.</text>
</comment>